<evidence type="ECO:0000313" key="2">
    <source>
        <dbReference type="Proteomes" id="UP000016183"/>
    </source>
</evidence>
<dbReference type="PATRIC" id="fig|999437.3.peg.2776"/>
<accession>M2BD79</accession>
<dbReference type="InterPro" id="IPR008767">
    <property type="entry name" value="Phage_SPP1_head-tail_adaptor"/>
</dbReference>
<evidence type="ECO:0000313" key="1">
    <source>
        <dbReference type="EMBL" id="EMB19598.1"/>
    </source>
</evidence>
<name>M2BD79_TREDN</name>
<sequence>MVGDIDVLRKDTEEIININPIEIIFIRNEKQEDAFGNIKNIEKRTETQRVRIAELSHNETDRLIQEGLLKNHVVNITARYNANIQSGDKFDFCGNRYEVEFIRKITVGGYDNVFKMSGKAKEINEATE</sequence>
<gene>
    <name evidence="1" type="ORF">HMPREF9733_02698</name>
</gene>
<dbReference type="EMBL" id="AGDZ01000039">
    <property type="protein sequence ID" value="EMB19598.1"/>
    <property type="molecule type" value="Genomic_DNA"/>
</dbReference>
<dbReference type="HOGENOM" id="CLU_1958600_0_0_12"/>
<protein>
    <submittedName>
        <fullName evidence="1">Putative phage head-tail adaptor</fullName>
    </submittedName>
</protein>
<dbReference type="AlphaFoldDB" id="M2BD79"/>
<comment type="caution">
    <text evidence="1">The sequence shown here is derived from an EMBL/GenBank/DDBJ whole genome shotgun (WGS) entry which is preliminary data.</text>
</comment>
<organism evidence="1 2">
    <name type="scientific">Treponema denticola SP33</name>
    <dbReference type="NCBI Taxonomy" id="999437"/>
    <lineage>
        <taxon>Bacteria</taxon>
        <taxon>Pseudomonadati</taxon>
        <taxon>Spirochaetota</taxon>
        <taxon>Spirochaetia</taxon>
        <taxon>Spirochaetales</taxon>
        <taxon>Treponemataceae</taxon>
        <taxon>Treponema</taxon>
    </lineage>
</organism>
<reference evidence="1 2" key="1">
    <citation type="submission" date="2012-01" db="EMBL/GenBank/DDBJ databases">
        <title>The Genome Sequence of Treponema denticola SP33.</title>
        <authorList>
            <consortium name="The Broad Institute Genome Sequencing Platform"/>
            <person name="Earl A."/>
            <person name="Ward D."/>
            <person name="Feldgarden M."/>
            <person name="Gevers D."/>
            <person name="Blanton J.M."/>
            <person name="Fenno C.J."/>
            <person name="Baranova O.V."/>
            <person name="Mathney J."/>
            <person name="Dewhirst F.E."/>
            <person name="Izard J."/>
            <person name="Young S.K."/>
            <person name="Zeng Q."/>
            <person name="Gargeya S."/>
            <person name="Fitzgerald M."/>
            <person name="Haas B."/>
            <person name="Abouelleil A."/>
            <person name="Alvarado L."/>
            <person name="Arachchi H.M."/>
            <person name="Berlin A."/>
            <person name="Chapman S.B."/>
            <person name="Gearin G."/>
            <person name="Goldberg J."/>
            <person name="Griggs A."/>
            <person name="Gujja S."/>
            <person name="Hansen M."/>
            <person name="Heiman D."/>
            <person name="Howarth C."/>
            <person name="Larimer J."/>
            <person name="Lui A."/>
            <person name="MacDonald P.J.P."/>
            <person name="McCowen C."/>
            <person name="Montmayeur A."/>
            <person name="Murphy C."/>
            <person name="Neiman D."/>
            <person name="Pearson M."/>
            <person name="Priest M."/>
            <person name="Roberts A."/>
            <person name="Saif S."/>
            <person name="Shea T."/>
            <person name="Sisk P."/>
            <person name="Stolte C."/>
            <person name="Sykes S."/>
            <person name="Wortman J."/>
            <person name="Nusbaum C."/>
            <person name="Birren B."/>
        </authorList>
    </citation>
    <scope>NUCLEOTIDE SEQUENCE [LARGE SCALE GENOMIC DNA]</scope>
    <source>
        <strain evidence="1 2">SP33</strain>
    </source>
</reference>
<dbReference type="NCBIfam" id="TIGR01563">
    <property type="entry name" value="gp16_SPP1"/>
    <property type="match status" value="1"/>
</dbReference>
<dbReference type="RefSeq" id="WP_010697697.1">
    <property type="nucleotide sequence ID" value="NZ_KB442455.1"/>
</dbReference>
<proteinExistence type="predicted"/>
<dbReference type="Proteomes" id="UP000016183">
    <property type="component" value="Unassembled WGS sequence"/>
</dbReference>